<dbReference type="SUPFAM" id="SSF55136">
    <property type="entry name" value="Probable bacterial effector-binding domain"/>
    <property type="match status" value="1"/>
</dbReference>
<organism evidence="6 7">
    <name type="scientific">Candidatus Pullichristensenella stercorigallinarum</name>
    <dbReference type="NCBI Taxonomy" id="2840909"/>
    <lineage>
        <taxon>Bacteria</taxon>
        <taxon>Bacillati</taxon>
        <taxon>Bacillota</taxon>
        <taxon>Clostridia</taxon>
        <taxon>Candidatus Pullichristensenella</taxon>
    </lineage>
</organism>
<reference evidence="6" key="2">
    <citation type="journal article" date="2021" name="PeerJ">
        <title>Extensive microbial diversity within the chicken gut microbiome revealed by metagenomics and culture.</title>
        <authorList>
            <person name="Gilroy R."/>
            <person name="Ravi A."/>
            <person name="Getino M."/>
            <person name="Pursley I."/>
            <person name="Horton D.L."/>
            <person name="Alikhan N.F."/>
            <person name="Baker D."/>
            <person name="Gharbi K."/>
            <person name="Hall N."/>
            <person name="Watson M."/>
            <person name="Adriaenssens E.M."/>
            <person name="Foster-Nyarko E."/>
            <person name="Jarju S."/>
            <person name="Secka A."/>
            <person name="Antonio M."/>
            <person name="Oren A."/>
            <person name="Chaudhuri R.R."/>
            <person name="La Ragione R."/>
            <person name="Hildebrand F."/>
            <person name="Pallen M.J."/>
        </authorList>
    </citation>
    <scope>NUCLEOTIDE SEQUENCE</scope>
    <source>
        <strain evidence="6">ChiSjej6B24-2974</strain>
    </source>
</reference>
<keyword evidence="4" id="KW-0804">Transcription</keyword>
<dbReference type="PROSITE" id="PS50937">
    <property type="entry name" value="HTH_MERR_2"/>
    <property type="match status" value="1"/>
</dbReference>
<dbReference type="AlphaFoldDB" id="A0A9D0ZJ70"/>
<evidence type="ECO:0000256" key="2">
    <source>
        <dbReference type="ARBA" id="ARBA00023015"/>
    </source>
</evidence>
<evidence type="ECO:0000259" key="5">
    <source>
        <dbReference type="PROSITE" id="PS50937"/>
    </source>
</evidence>
<dbReference type="Gene3D" id="1.10.1660.10">
    <property type="match status" value="1"/>
</dbReference>
<evidence type="ECO:0000313" key="6">
    <source>
        <dbReference type="EMBL" id="HIQ81633.1"/>
    </source>
</evidence>
<dbReference type="SMART" id="SM00422">
    <property type="entry name" value="HTH_MERR"/>
    <property type="match status" value="1"/>
</dbReference>
<dbReference type="Gene3D" id="3.20.80.10">
    <property type="entry name" value="Regulatory factor, effector binding domain"/>
    <property type="match status" value="1"/>
</dbReference>
<reference evidence="6" key="1">
    <citation type="submission" date="2020-10" db="EMBL/GenBank/DDBJ databases">
        <authorList>
            <person name="Gilroy R."/>
        </authorList>
    </citation>
    <scope>NUCLEOTIDE SEQUENCE</scope>
    <source>
        <strain evidence="6">ChiSjej6B24-2974</strain>
    </source>
</reference>
<comment type="caution">
    <text evidence="6">The sequence shown here is derived from an EMBL/GenBank/DDBJ whole genome shotgun (WGS) entry which is preliminary data.</text>
</comment>
<evidence type="ECO:0000256" key="1">
    <source>
        <dbReference type="ARBA" id="ARBA00022491"/>
    </source>
</evidence>
<feature type="domain" description="HTH merR-type" evidence="5">
    <location>
        <begin position="4"/>
        <end position="72"/>
    </location>
</feature>
<evidence type="ECO:0000313" key="7">
    <source>
        <dbReference type="Proteomes" id="UP000824260"/>
    </source>
</evidence>
<dbReference type="SUPFAM" id="SSF46955">
    <property type="entry name" value="Putative DNA-binding domain"/>
    <property type="match status" value="1"/>
</dbReference>
<dbReference type="InterPro" id="IPR047057">
    <property type="entry name" value="MerR_fam"/>
</dbReference>
<keyword evidence="3" id="KW-0238">DNA-binding</keyword>
<evidence type="ECO:0000256" key="4">
    <source>
        <dbReference type="ARBA" id="ARBA00023163"/>
    </source>
</evidence>
<proteinExistence type="predicted"/>
<dbReference type="InterPro" id="IPR000551">
    <property type="entry name" value="MerR-type_HTH_dom"/>
</dbReference>
<dbReference type="InterPro" id="IPR009061">
    <property type="entry name" value="DNA-bd_dom_put_sf"/>
</dbReference>
<dbReference type="Pfam" id="PF13411">
    <property type="entry name" value="MerR_1"/>
    <property type="match status" value="1"/>
</dbReference>
<dbReference type="Proteomes" id="UP000824260">
    <property type="component" value="Unassembled WGS sequence"/>
</dbReference>
<dbReference type="PANTHER" id="PTHR30204:SF69">
    <property type="entry name" value="MERR-FAMILY TRANSCRIPTIONAL REGULATOR"/>
    <property type="match status" value="1"/>
</dbReference>
<dbReference type="CDD" id="cd00592">
    <property type="entry name" value="HTH_MerR-like"/>
    <property type="match status" value="1"/>
</dbReference>
<keyword evidence="2" id="KW-0805">Transcription regulation</keyword>
<name>A0A9D0ZJ70_9FIRM</name>
<dbReference type="EMBL" id="DVFZ01000010">
    <property type="protein sequence ID" value="HIQ81633.1"/>
    <property type="molecule type" value="Genomic_DNA"/>
</dbReference>
<dbReference type="InterPro" id="IPR011256">
    <property type="entry name" value="Reg_factor_effector_dom_sf"/>
</dbReference>
<dbReference type="GO" id="GO:0003700">
    <property type="term" value="F:DNA-binding transcription factor activity"/>
    <property type="evidence" value="ECO:0007669"/>
    <property type="project" value="InterPro"/>
</dbReference>
<keyword evidence="1" id="KW-0678">Repressor</keyword>
<evidence type="ECO:0000256" key="3">
    <source>
        <dbReference type="ARBA" id="ARBA00023125"/>
    </source>
</evidence>
<accession>A0A9D0ZJ70</accession>
<sequence>MKDSYTIHEIAELYNIGPDALRYYERLGLVRPRRAQNGYRIYDLNDIYRLTIIRDLRGLGFSMERIGEYLQGLSVENTLQLLEEERRLIRERIRDLRAAERAIRARSAALTDYARMDEGAICLIELPARPCLCLNADIARDEEMDFAIKRLHRRHADTIRDLGGQKIGASMSPDDLRAGKIGLYRSVFFILDAEHAETADFALPGGQYARLFYRGSYRRLGERVEALLSWVRAQGLSPTGDVLELYHIDNRFTGREDEFFTELQVRTERREAQPLV</sequence>
<protein>
    <submittedName>
        <fullName evidence="6">MerR family transcriptional regulator</fullName>
    </submittedName>
</protein>
<dbReference type="PANTHER" id="PTHR30204">
    <property type="entry name" value="REDOX-CYCLING DRUG-SENSING TRANSCRIPTIONAL ACTIVATOR SOXR"/>
    <property type="match status" value="1"/>
</dbReference>
<gene>
    <name evidence="6" type="ORF">IAA52_00865</name>
</gene>
<dbReference type="GO" id="GO:0003677">
    <property type="term" value="F:DNA binding"/>
    <property type="evidence" value="ECO:0007669"/>
    <property type="project" value="UniProtKB-KW"/>
</dbReference>